<reference evidence="2 3" key="1">
    <citation type="submission" date="2017-06" db="EMBL/GenBank/DDBJ databases">
        <authorList>
            <person name="Kim H.J."/>
            <person name="Triplett B.A."/>
        </authorList>
    </citation>
    <scope>NUCLEOTIDE SEQUENCE [LARGE SCALE GENOMIC DNA]</scope>
    <source>
        <strain evidence="2 3">DSM 44272</strain>
    </source>
</reference>
<dbReference type="EMBL" id="FZNO01000014">
    <property type="protein sequence ID" value="SNR59458.1"/>
    <property type="molecule type" value="Genomic_DNA"/>
</dbReference>
<dbReference type="Proteomes" id="UP000198403">
    <property type="component" value="Unassembled WGS sequence"/>
</dbReference>
<name>A0A238XLK2_9ACTN</name>
<protein>
    <submittedName>
        <fullName evidence="2">Uncharacterized protein</fullName>
    </submittedName>
</protein>
<proteinExistence type="predicted"/>
<evidence type="ECO:0000313" key="3">
    <source>
        <dbReference type="Proteomes" id="UP000198403"/>
    </source>
</evidence>
<keyword evidence="3" id="KW-1185">Reference proteome</keyword>
<organism evidence="2 3">
    <name type="scientific">Blastococcus mobilis</name>
    <dbReference type="NCBI Taxonomy" id="1938746"/>
    <lineage>
        <taxon>Bacteria</taxon>
        <taxon>Bacillati</taxon>
        <taxon>Actinomycetota</taxon>
        <taxon>Actinomycetes</taxon>
        <taxon>Geodermatophilales</taxon>
        <taxon>Geodermatophilaceae</taxon>
        <taxon>Blastococcus</taxon>
    </lineage>
</organism>
<dbReference type="RefSeq" id="WP_141137497.1">
    <property type="nucleotide sequence ID" value="NZ_FZNO01000014.1"/>
</dbReference>
<feature type="region of interest" description="Disordered" evidence="1">
    <location>
        <begin position="304"/>
        <end position="329"/>
    </location>
</feature>
<dbReference type="OrthoDB" id="5196466at2"/>
<dbReference type="AlphaFoldDB" id="A0A238XLK2"/>
<evidence type="ECO:0000256" key="1">
    <source>
        <dbReference type="SAM" id="MobiDB-lite"/>
    </source>
</evidence>
<gene>
    <name evidence="2" type="ORF">SAMN06272737_11487</name>
</gene>
<evidence type="ECO:0000313" key="2">
    <source>
        <dbReference type="EMBL" id="SNR59458.1"/>
    </source>
</evidence>
<accession>A0A238XLK2</accession>
<feature type="compositionally biased region" description="Basic and acidic residues" evidence="1">
    <location>
        <begin position="315"/>
        <end position="329"/>
    </location>
</feature>
<sequence length="329" mass="36081">MSKPKVVPMARTMLRPVMEASGYPKADRAGPGLEWSKRVGPFGLSLGLASGPWNELTGGRLTVGFEVVELPLWWVSFAEHLAPSEQQEWRAVAGAVFDRALGVGGAGGELDAELIDIRRSMLEIELEGLAAGYLDAFGWPWFVEQDLVAWFDLITRYFADVESALLAGARSRLDEGGWGRRDVVDMPPPMVVAAREDIAEQLWLHGEEELAVRMLDTDDATWQRVMQVAVDPAQLRGRSSATVDFALTHAAVEVLTGGSRALARRRRRPSREVAGLWQQVGAARDRRPARGPLSVPGDVLVDLMTRSPAEADSDNGLHQKDASVDEHDR</sequence>